<feature type="domain" description="MobA-like NTP transferase" evidence="1">
    <location>
        <begin position="7"/>
        <end position="172"/>
    </location>
</feature>
<proteinExistence type="predicted"/>
<dbReference type="SUPFAM" id="SSF53448">
    <property type="entry name" value="Nucleotide-diphospho-sugar transferases"/>
    <property type="match status" value="1"/>
</dbReference>
<dbReference type="AlphaFoldDB" id="A0A429XWE2"/>
<dbReference type="Proteomes" id="UP000287156">
    <property type="component" value="Unassembled WGS sequence"/>
</dbReference>
<dbReference type="GO" id="GO:0016779">
    <property type="term" value="F:nucleotidyltransferase activity"/>
    <property type="evidence" value="ECO:0007669"/>
    <property type="project" value="UniProtKB-ARBA"/>
</dbReference>
<dbReference type="InterPro" id="IPR025877">
    <property type="entry name" value="MobA-like_NTP_Trfase"/>
</dbReference>
<dbReference type="EMBL" id="QYTV02000007">
    <property type="protein sequence ID" value="RST72706.1"/>
    <property type="molecule type" value="Genomic_DNA"/>
</dbReference>
<dbReference type="OrthoDB" id="285216at2"/>
<dbReference type="RefSeq" id="WP_126051552.1">
    <property type="nucleotide sequence ID" value="NZ_QYTV02000007.1"/>
</dbReference>
<dbReference type="InterPro" id="IPR029044">
    <property type="entry name" value="Nucleotide-diphossugar_trans"/>
</dbReference>
<dbReference type="PANTHER" id="PTHR43777:SF1">
    <property type="entry name" value="MOLYBDENUM COFACTOR CYTIDYLYLTRANSFERASE"/>
    <property type="match status" value="1"/>
</dbReference>
<organism evidence="2 3">
    <name type="scientific">Siminovitchia acidinfaciens</name>
    <dbReference type="NCBI Taxonomy" id="2321395"/>
    <lineage>
        <taxon>Bacteria</taxon>
        <taxon>Bacillati</taxon>
        <taxon>Bacillota</taxon>
        <taxon>Bacilli</taxon>
        <taxon>Bacillales</taxon>
        <taxon>Bacillaceae</taxon>
        <taxon>Siminovitchia</taxon>
    </lineage>
</organism>
<evidence type="ECO:0000313" key="3">
    <source>
        <dbReference type="Proteomes" id="UP000287156"/>
    </source>
</evidence>
<dbReference type="CDD" id="cd04182">
    <property type="entry name" value="GT_2_like_f"/>
    <property type="match status" value="1"/>
</dbReference>
<dbReference type="PANTHER" id="PTHR43777">
    <property type="entry name" value="MOLYBDENUM COFACTOR CYTIDYLYLTRANSFERASE"/>
    <property type="match status" value="1"/>
</dbReference>
<accession>A0A429XWE2</accession>
<evidence type="ECO:0000259" key="1">
    <source>
        <dbReference type="Pfam" id="PF12804"/>
    </source>
</evidence>
<sequence>MRQTTSAIILAAGTSSRMGTAKQLLPLGERPMLEHIIDRTLAEDFSEIIAVIGHKAEAIRHTICIEDSRFRWVVNNDYSKGQGTSLKLAMSQINEHHSGVMVFLGDLPFMSQETICDIYELGNFMLTEKDEPFVLQPSYKGTAGHPVFFGHVKAEWFQEIRGDQGAKAIMDRFPIRRKLPVEDQGILYDIDTPDAYNTARKIYRQI</sequence>
<dbReference type="Gene3D" id="3.90.550.10">
    <property type="entry name" value="Spore Coat Polysaccharide Biosynthesis Protein SpsA, Chain A"/>
    <property type="match status" value="1"/>
</dbReference>
<reference evidence="2" key="1">
    <citation type="submission" date="2018-12" db="EMBL/GenBank/DDBJ databases">
        <authorList>
            <person name="Sun L."/>
            <person name="Chen Z."/>
        </authorList>
    </citation>
    <scope>NUCLEOTIDE SEQUENCE [LARGE SCALE GENOMIC DNA]</scope>
    <source>
        <strain evidence="2">3-2-2</strain>
    </source>
</reference>
<protein>
    <submittedName>
        <fullName evidence="2">Nucleotidyltransferase family protein</fullName>
    </submittedName>
</protein>
<gene>
    <name evidence="2" type="ORF">D4T97_014885</name>
</gene>
<dbReference type="Pfam" id="PF12804">
    <property type="entry name" value="NTP_transf_3"/>
    <property type="match status" value="1"/>
</dbReference>
<name>A0A429XWE2_9BACI</name>
<evidence type="ECO:0000313" key="2">
    <source>
        <dbReference type="EMBL" id="RST72706.1"/>
    </source>
</evidence>
<keyword evidence="3" id="KW-1185">Reference proteome</keyword>
<comment type="caution">
    <text evidence="2">The sequence shown here is derived from an EMBL/GenBank/DDBJ whole genome shotgun (WGS) entry which is preliminary data.</text>
</comment>